<gene>
    <name evidence="10" type="ORF">ONE63_008985</name>
</gene>
<evidence type="ECO:0000256" key="7">
    <source>
        <dbReference type="ARBA" id="ARBA00033460"/>
    </source>
</evidence>
<dbReference type="InterPro" id="IPR050704">
    <property type="entry name" value="Peptidase_C85-like"/>
</dbReference>
<feature type="compositionally biased region" description="Low complexity" evidence="8">
    <location>
        <begin position="378"/>
        <end position="424"/>
    </location>
</feature>
<evidence type="ECO:0000256" key="3">
    <source>
        <dbReference type="ARBA" id="ARBA00012759"/>
    </source>
</evidence>
<feature type="compositionally biased region" description="Polar residues" evidence="8">
    <location>
        <begin position="41"/>
        <end position="50"/>
    </location>
</feature>
<evidence type="ECO:0000256" key="1">
    <source>
        <dbReference type="ARBA" id="ARBA00000707"/>
    </source>
</evidence>
<dbReference type="AlphaFoldDB" id="A0AAV7XQQ3"/>
<comment type="caution">
    <text evidence="10">The sequence shown here is derived from an EMBL/GenBank/DDBJ whole genome shotgun (WGS) entry which is preliminary data.</text>
</comment>
<proteinExistence type="inferred from homology"/>
<feature type="compositionally biased region" description="Basic residues" evidence="8">
    <location>
        <begin position="1"/>
        <end position="10"/>
    </location>
</feature>
<comment type="similarity">
    <text evidence="2">Belongs to the peptidase C85 family.</text>
</comment>
<keyword evidence="6" id="KW-0378">Hydrolase</keyword>
<dbReference type="GO" id="GO:0006508">
    <property type="term" value="P:proteolysis"/>
    <property type="evidence" value="ECO:0007669"/>
    <property type="project" value="UniProtKB-KW"/>
</dbReference>
<dbReference type="PANTHER" id="PTHR12419:SF4">
    <property type="entry name" value="OTU DOMAIN-CONTAINING PROTEIN 5"/>
    <property type="match status" value="1"/>
</dbReference>
<feature type="domain" description="OTU" evidence="9">
    <location>
        <begin position="173"/>
        <end position="296"/>
    </location>
</feature>
<feature type="region of interest" description="Disordered" evidence="8">
    <location>
        <begin position="373"/>
        <end position="472"/>
    </location>
</feature>
<evidence type="ECO:0000256" key="4">
    <source>
        <dbReference type="ARBA" id="ARBA00022670"/>
    </source>
</evidence>
<dbReference type="Gene3D" id="3.90.70.80">
    <property type="match status" value="1"/>
</dbReference>
<feature type="compositionally biased region" description="Basic and acidic residues" evidence="8">
    <location>
        <begin position="517"/>
        <end position="527"/>
    </location>
</feature>
<dbReference type="InterPro" id="IPR038765">
    <property type="entry name" value="Papain-like_cys_pep_sf"/>
</dbReference>
<keyword evidence="4" id="KW-0645">Protease</keyword>
<sequence length="555" mass="61654">MTILSKKKPSQGKSEPEATETSSHHAGQLALNHQHGHGSMPNHSQQSNEPLNHERLGSPLCWPLQREEKRPQLSTSSHDSGPSHSKRRHRASPHRTTRSKLRDRERNGTASPPPSSSPKAGPSDAQHMEDYNTASCGYNSGDEYGFCESQDLTEAEWQERDRRFEKLMRKRGFVIKQMGQDGACLFRSIADQVYGDQEMHAVVRGHCMDYIAANRDFFSQYLTEDVGSYVNRKRKHNVHGNHIEMQAMSEMYNRPVEVFCYRSDPINTFHGMHKTDNEPIRLSYQRGSHYNSIVDPYKATIGVGLGLPGYSPGSADRNLIKDVTRHSEELAIEQTMLEDKLRATDWEATNEAIEEQVARDSYLQWIKDNEKRSKALRSATATSSATVTSLELRQSPRQSPRSRLGVSTPPRSSPRASPRSSPCSSREDPSHSVASTSTSSDTSACSTSTSQCEGDNNGNAVKSPPPRGNVSDIEGFKLMETASFLNLLPPEMFGLSEWDDAGILAQVLATSQQEYMDELKKRSHSDEPQPSTSSSCPSTSAAGSMYDCEAGPSTR</sequence>
<dbReference type="EMBL" id="JAPTSV010000007">
    <property type="protein sequence ID" value="KAJ1525780.1"/>
    <property type="molecule type" value="Genomic_DNA"/>
</dbReference>
<evidence type="ECO:0000256" key="2">
    <source>
        <dbReference type="ARBA" id="ARBA00010407"/>
    </source>
</evidence>
<keyword evidence="5" id="KW-0833">Ubl conjugation pathway</keyword>
<reference evidence="10" key="1">
    <citation type="submission" date="2022-12" db="EMBL/GenBank/DDBJ databases">
        <title>Chromosome-level genome assembly of the bean flower thrips Megalurothrips usitatus.</title>
        <authorList>
            <person name="Ma L."/>
            <person name="Liu Q."/>
            <person name="Li H."/>
            <person name="Cai W."/>
        </authorList>
    </citation>
    <scope>NUCLEOTIDE SEQUENCE</scope>
    <source>
        <strain evidence="10">Cailab_2022a</strain>
    </source>
</reference>
<dbReference type="Pfam" id="PF02338">
    <property type="entry name" value="OTU"/>
    <property type="match status" value="1"/>
</dbReference>
<dbReference type="InterPro" id="IPR003323">
    <property type="entry name" value="OTU_dom"/>
</dbReference>
<keyword evidence="11" id="KW-1185">Reference proteome</keyword>
<feature type="compositionally biased region" description="Low complexity" evidence="8">
    <location>
        <begin position="530"/>
        <end position="544"/>
    </location>
</feature>
<evidence type="ECO:0000313" key="10">
    <source>
        <dbReference type="EMBL" id="KAJ1525780.1"/>
    </source>
</evidence>
<evidence type="ECO:0000256" key="6">
    <source>
        <dbReference type="ARBA" id="ARBA00022801"/>
    </source>
</evidence>
<evidence type="ECO:0000256" key="8">
    <source>
        <dbReference type="SAM" id="MobiDB-lite"/>
    </source>
</evidence>
<evidence type="ECO:0000313" key="11">
    <source>
        <dbReference type="Proteomes" id="UP001075354"/>
    </source>
</evidence>
<dbReference type="GO" id="GO:0016579">
    <property type="term" value="P:protein deubiquitination"/>
    <property type="evidence" value="ECO:0007669"/>
    <property type="project" value="TreeGrafter"/>
</dbReference>
<dbReference type="GO" id="GO:0004843">
    <property type="term" value="F:cysteine-type deubiquitinase activity"/>
    <property type="evidence" value="ECO:0007669"/>
    <property type="project" value="UniProtKB-EC"/>
</dbReference>
<evidence type="ECO:0000259" key="9">
    <source>
        <dbReference type="PROSITE" id="PS50802"/>
    </source>
</evidence>
<dbReference type="PANTHER" id="PTHR12419">
    <property type="entry name" value="OTU DOMAIN CONTAINING PROTEIN"/>
    <property type="match status" value="1"/>
</dbReference>
<evidence type="ECO:0000256" key="5">
    <source>
        <dbReference type="ARBA" id="ARBA00022786"/>
    </source>
</evidence>
<feature type="compositionally biased region" description="Basic residues" evidence="8">
    <location>
        <begin position="84"/>
        <end position="99"/>
    </location>
</feature>
<accession>A0AAV7XQQ3</accession>
<dbReference type="GO" id="GO:0061578">
    <property type="term" value="F:K63-linked deubiquitinase activity"/>
    <property type="evidence" value="ECO:0007669"/>
    <property type="project" value="TreeGrafter"/>
</dbReference>
<dbReference type="PROSITE" id="PS50802">
    <property type="entry name" value="OTU"/>
    <property type="match status" value="1"/>
</dbReference>
<dbReference type="EC" id="3.4.19.12" evidence="3"/>
<dbReference type="SUPFAM" id="SSF54001">
    <property type="entry name" value="Cysteine proteinases"/>
    <property type="match status" value="1"/>
</dbReference>
<feature type="compositionally biased region" description="Polar residues" evidence="8">
    <location>
        <begin position="451"/>
        <end position="460"/>
    </location>
</feature>
<dbReference type="FunFam" id="3.90.70.80:FF:000018">
    <property type="entry name" value="OTU domain-containing protein 5-B"/>
    <property type="match status" value="1"/>
</dbReference>
<feature type="compositionally biased region" description="Low complexity" evidence="8">
    <location>
        <begin position="431"/>
        <end position="450"/>
    </location>
</feature>
<protein>
    <recommendedName>
        <fullName evidence="3">ubiquitinyl hydrolase 1</fullName>
        <ecNumber evidence="3">3.4.19.12</ecNumber>
    </recommendedName>
    <alternativeName>
        <fullName evidence="7">Deubiquitinating enzyme A</fullName>
    </alternativeName>
</protein>
<name>A0AAV7XQQ3_9NEOP</name>
<dbReference type="Proteomes" id="UP001075354">
    <property type="component" value="Chromosome 7"/>
</dbReference>
<dbReference type="CDD" id="cd22752">
    <property type="entry name" value="OTU_OTUD5-like"/>
    <property type="match status" value="1"/>
</dbReference>
<organism evidence="10 11">
    <name type="scientific">Megalurothrips usitatus</name>
    <name type="common">bean blossom thrips</name>
    <dbReference type="NCBI Taxonomy" id="439358"/>
    <lineage>
        <taxon>Eukaryota</taxon>
        <taxon>Metazoa</taxon>
        <taxon>Ecdysozoa</taxon>
        <taxon>Arthropoda</taxon>
        <taxon>Hexapoda</taxon>
        <taxon>Insecta</taxon>
        <taxon>Pterygota</taxon>
        <taxon>Neoptera</taxon>
        <taxon>Paraneoptera</taxon>
        <taxon>Thysanoptera</taxon>
        <taxon>Terebrantia</taxon>
        <taxon>Thripoidea</taxon>
        <taxon>Thripidae</taxon>
        <taxon>Megalurothrips</taxon>
    </lineage>
</organism>
<comment type="catalytic activity">
    <reaction evidence="1">
        <text>Thiol-dependent hydrolysis of ester, thioester, amide, peptide and isopeptide bonds formed by the C-terminal Gly of ubiquitin (a 76-residue protein attached to proteins as an intracellular targeting signal).</text>
        <dbReference type="EC" id="3.4.19.12"/>
    </reaction>
</comment>
<feature type="region of interest" description="Disordered" evidence="8">
    <location>
        <begin position="516"/>
        <end position="555"/>
    </location>
</feature>
<feature type="compositionally biased region" description="Low complexity" evidence="8">
    <location>
        <begin position="74"/>
        <end position="83"/>
    </location>
</feature>
<feature type="region of interest" description="Disordered" evidence="8">
    <location>
        <begin position="1"/>
        <end position="134"/>
    </location>
</feature>